<dbReference type="InterPro" id="IPR036465">
    <property type="entry name" value="vWFA_dom_sf"/>
</dbReference>
<dbReference type="Gene3D" id="3.40.50.410">
    <property type="entry name" value="von Willebrand factor, type A domain"/>
    <property type="match status" value="1"/>
</dbReference>
<dbReference type="PANTHER" id="PTHR22550:SF18">
    <property type="entry name" value="VWFA DOMAIN-CONTAINING PROTEIN"/>
    <property type="match status" value="1"/>
</dbReference>
<feature type="domain" description="VWFA" evidence="2">
    <location>
        <begin position="95"/>
        <end position="279"/>
    </location>
</feature>
<dbReference type="SMART" id="SM00327">
    <property type="entry name" value="VWA"/>
    <property type="match status" value="1"/>
</dbReference>
<sequence length="374" mass="38991">MISLGLPWALALAPLPLLIWRLVPPHRERASALRFPFFRRIAEAAGAEPRRGAVVLARSRLQMGAAALVWLLLVAALAAPERVGDPVEVTRAARDVALAIDISGSMDTRDFATEDGPPQQRLAAVRDVVSDFVAGREGDRMALIVFGSKAYLQAPLTEDLSAIEELLARTEVGMAGPHTALGDAIGLAIRTFEASEIEQRLLILLSDGADTASRMSPVNAAEIAADRGVEIHTIGVGDPEASGEDRVDLDALKDIAARTGGRYFFAGDADALEAVYASIDALAPREVETLSWRPRQALAWIPLTAAALIGMAATAALHLGAAGGGLRAGGGGLRAGGGRRGRDRAGTDIAPAAGPEAGPEPRPEAGPESREDAA</sequence>
<dbReference type="OrthoDB" id="6206554at2"/>
<name>A0A1H2QME8_9RHOB</name>
<evidence type="ECO:0000313" key="4">
    <source>
        <dbReference type="Proteomes" id="UP000199118"/>
    </source>
</evidence>
<dbReference type="SUPFAM" id="SSF53300">
    <property type="entry name" value="vWA-like"/>
    <property type="match status" value="1"/>
</dbReference>
<dbReference type="PROSITE" id="PS50234">
    <property type="entry name" value="VWFA"/>
    <property type="match status" value="1"/>
</dbReference>
<dbReference type="InterPro" id="IPR002035">
    <property type="entry name" value="VWF_A"/>
</dbReference>
<dbReference type="EMBL" id="FNMZ01000001">
    <property type="protein sequence ID" value="SDW07609.1"/>
    <property type="molecule type" value="Genomic_DNA"/>
</dbReference>
<dbReference type="Proteomes" id="UP000199118">
    <property type="component" value="Unassembled WGS sequence"/>
</dbReference>
<evidence type="ECO:0000259" key="2">
    <source>
        <dbReference type="PROSITE" id="PS50234"/>
    </source>
</evidence>
<organism evidence="3 4">
    <name type="scientific">Albimonas donghaensis</name>
    <dbReference type="NCBI Taxonomy" id="356660"/>
    <lineage>
        <taxon>Bacteria</taxon>
        <taxon>Pseudomonadati</taxon>
        <taxon>Pseudomonadota</taxon>
        <taxon>Alphaproteobacteria</taxon>
        <taxon>Rhodobacterales</taxon>
        <taxon>Paracoccaceae</taxon>
        <taxon>Albimonas</taxon>
    </lineage>
</organism>
<dbReference type="RefSeq" id="WP_092679176.1">
    <property type="nucleotide sequence ID" value="NZ_FNMZ01000001.1"/>
</dbReference>
<keyword evidence="4" id="KW-1185">Reference proteome</keyword>
<dbReference type="STRING" id="356660.SAMN05444336_10179"/>
<feature type="region of interest" description="Disordered" evidence="1">
    <location>
        <begin position="332"/>
        <end position="374"/>
    </location>
</feature>
<dbReference type="Pfam" id="PF00092">
    <property type="entry name" value="VWA"/>
    <property type="match status" value="1"/>
</dbReference>
<dbReference type="InterPro" id="IPR050768">
    <property type="entry name" value="UPF0353/GerABKA_families"/>
</dbReference>
<dbReference type="AlphaFoldDB" id="A0A1H2QME8"/>
<accession>A0A1H2QME8</accession>
<proteinExistence type="predicted"/>
<dbReference type="PANTHER" id="PTHR22550">
    <property type="entry name" value="SPORE GERMINATION PROTEIN"/>
    <property type="match status" value="1"/>
</dbReference>
<reference evidence="3 4" key="1">
    <citation type="submission" date="2016-10" db="EMBL/GenBank/DDBJ databases">
        <authorList>
            <person name="de Groot N.N."/>
        </authorList>
    </citation>
    <scope>NUCLEOTIDE SEQUENCE [LARGE SCALE GENOMIC DNA]</scope>
    <source>
        <strain evidence="3 4">DSM 17890</strain>
    </source>
</reference>
<protein>
    <submittedName>
        <fullName evidence="3">Ca-activated chloride channel family protein</fullName>
    </submittedName>
</protein>
<evidence type="ECO:0000313" key="3">
    <source>
        <dbReference type="EMBL" id="SDW07609.1"/>
    </source>
</evidence>
<evidence type="ECO:0000256" key="1">
    <source>
        <dbReference type="SAM" id="MobiDB-lite"/>
    </source>
</evidence>
<gene>
    <name evidence="3" type="ORF">SAMN05444336_10179</name>
</gene>
<feature type="compositionally biased region" description="Basic and acidic residues" evidence="1">
    <location>
        <begin position="359"/>
        <end position="374"/>
    </location>
</feature>